<accession>A0ABN2JBZ5</accession>
<keyword evidence="2" id="KW-1185">Reference proteome</keyword>
<name>A0ABN2JBZ5_9ACTN</name>
<evidence type="ECO:0000313" key="2">
    <source>
        <dbReference type="Proteomes" id="UP001500383"/>
    </source>
</evidence>
<sequence length="84" mass="9409">MIYLRRSGSGLTIGNGDISFLEYVARGALDRGETVELHIDGQEWRPVTSYQEVNDTLHELYEELDARRDALAESDQLPLLGDAS</sequence>
<dbReference type="EMBL" id="BAAAQG010000033">
    <property type="protein sequence ID" value="GAA1722208.1"/>
    <property type="molecule type" value="Genomic_DNA"/>
</dbReference>
<dbReference type="RefSeq" id="WP_182657780.1">
    <property type="nucleotide sequence ID" value="NZ_BAAAQG010000033.1"/>
</dbReference>
<reference evidence="1 2" key="1">
    <citation type="journal article" date="2019" name="Int. J. Syst. Evol. Microbiol.">
        <title>The Global Catalogue of Microorganisms (GCM) 10K type strain sequencing project: providing services to taxonomists for standard genome sequencing and annotation.</title>
        <authorList>
            <consortium name="The Broad Institute Genomics Platform"/>
            <consortium name="The Broad Institute Genome Sequencing Center for Infectious Disease"/>
            <person name="Wu L."/>
            <person name="Ma J."/>
        </authorList>
    </citation>
    <scope>NUCLEOTIDE SEQUENCE [LARGE SCALE GENOMIC DNA]</scope>
    <source>
        <strain evidence="1 2">JCM 16002</strain>
    </source>
</reference>
<comment type="caution">
    <text evidence="1">The sequence shown here is derived from an EMBL/GenBank/DDBJ whole genome shotgun (WGS) entry which is preliminary data.</text>
</comment>
<organism evidence="1 2">
    <name type="scientific">Dietzia cercidiphylli</name>
    <dbReference type="NCBI Taxonomy" id="498199"/>
    <lineage>
        <taxon>Bacteria</taxon>
        <taxon>Bacillati</taxon>
        <taxon>Actinomycetota</taxon>
        <taxon>Actinomycetes</taxon>
        <taxon>Mycobacteriales</taxon>
        <taxon>Dietziaceae</taxon>
        <taxon>Dietzia</taxon>
    </lineage>
</organism>
<gene>
    <name evidence="1" type="ORF">GCM10009831_35340</name>
</gene>
<protein>
    <submittedName>
        <fullName evidence="1">Uncharacterized protein</fullName>
    </submittedName>
</protein>
<proteinExistence type="predicted"/>
<dbReference type="Proteomes" id="UP001500383">
    <property type="component" value="Unassembled WGS sequence"/>
</dbReference>
<evidence type="ECO:0000313" key="1">
    <source>
        <dbReference type="EMBL" id="GAA1722208.1"/>
    </source>
</evidence>